<dbReference type="AlphaFoldDB" id="A0A937W4X0"/>
<comment type="similarity">
    <text evidence="1 2">Belongs to the UPF0235 family.</text>
</comment>
<comment type="caution">
    <text evidence="3">The sequence shown here is derived from an EMBL/GenBank/DDBJ whole genome shotgun (WGS) entry which is preliminary data.</text>
</comment>
<protein>
    <recommendedName>
        <fullName evidence="2">UPF0235 protein FJZ47_15440</fullName>
    </recommendedName>
</protein>
<dbReference type="EMBL" id="VGLS01000503">
    <property type="protein sequence ID" value="MBM3225176.1"/>
    <property type="molecule type" value="Genomic_DNA"/>
</dbReference>
<evidence type="ECO:0000313" key="3">
    <source>
        <dbReference type="EMBL" id="MBM3225176.1"/>
    </source>
</evidence>
<dbReference type="InterPro" id="IPR003746">
    <property type="entry name" value="DUF167"/>
</dbReference>
<dbReference type="Pfam" id="PF02594">
    <property type="entry name" value="DUF167"/>
    <property type="match status" value="1"/>
</dbReference>
<dbReference type="Proteomes" id="UP000712673">
    <property type="component" value="Unassembled WGS sequence"/>
</dbReference>
<evidence type="ECO:0000256" key="1">
    <source>
        <dbReference type="ARBA" id="ARBA00010364"/>
    </source>
</evidence>
<organism evidence="3 4">
    <name type="scientific">Tectimicrobiota bacterium</name>
    <dbReference type="NCBI Taxonomy" id="2528274"/>
    <lineage>
        <taxon>Bacteria</taxon>
        <taxon>Pseudomonadati</taxon>
        <taxon>Nitrospinota/Tectimicrobiota group</taxon>
        <taxon>Candidatus Tectimicrobiota</taxon>
    </lineage>
</organism>
<dbReference type="GO" id="GO:0005737">
    <property type="term" value="C:cytoplasm"/>
    <property type="evidence" value="ECO:0007669"/>
    <property type="project" value="TreeGrafter"/>
</dbReference>
<reference evidence="3" key="1">
    <citation type="submission" date="2019-03" db="EMBL/GenBank/DDBJ databases">
        <title>Lake Tanganyika Metagenome-Assembled Genomes (MAGs).</title>
        <authorList>
            <person name="Tran P."/>
        </authorList>
    </citation>
    <scope>NUCLEOTIDE SEQUENCE</scope>
    <source>
        <strain evidence="3">K_DeepCast_65m_m2_066</strain>
    </source>
</reference>
<evidence type="ECO:0000256" key="2">
    <source>
        <dbReference type="HAMAP-Rule" id="MF_00634"/>
    </source>
</evidence>
<dbReference type="SUPFAM" id="SSF69786">
    <property type="entry name" value="YggU-like"/>
    <property type="match status" value="1"/>
</dbReference>
<proteinExistence type="inferred from homology"/>
<dbReference type="HAMAP" id="MF_00634">
    <property type="entry name" value="UPF0235"/>
    <property type="match status" value="1"/>
</dbReference>
<accession>A0A937W4X0</accession>
<dbReference type="NCBIfam" id="TIGR00251">
    <property type="entry name" value="DUF167 family protein"/>
    <property type="match status" value="1"/>
</dbReference>
<evidence type="ECO:0000313" key="4">
    <source>
        <dbReference type="Proteomes" id="UP000712673"/>
    </source>
</evidence>
<dbReference type="SMART" id="SM01152">
    <property type="entry name" value="DUF167"/>
    <property type="match status" value="1"/>
</dbReference>
<dbReference type="PANTHER" id="PTHR13420:SF7">
    <property type="entry name" value="UPF0235 PROTEIN C15ORF40"/>
    <property type="match status" value="1"/>
</dbReference>
<dbReference type="Gene3D" id="3.30.1200.10">
    <property type="entry name" value="YggU-like"/>
    <property type="match status" value="1"/>
</dbReference>
<gene>
    <name evidence="3" type="ORF">FJZ47_15440</name>
</gene>
<dbReference type="PANTHER" id="PTHR13420">
    <property type="entry name" value="UPF0235 PROTEIN C15ORF40"/>
    <property type="match status" value="1"/>
</dbReference>
<sequence length="98" mass="10259">MEALTATATGTLVRLHVQPRASQERLEGLHAGALRLRVTAPPVDGVANAACLAFLAKTLGISRARLQLQHGTKSRDKCIHITGLTPAQVADALGLTLS</sequence>
<name>A0A937W4X0_UNCTE</name>
<dbReference type="InterPro" id="IPR036591">
    <property type="entry name" value="YggU-like_sf"/>
</dbReference>